<evidence type="ECO:0000313" key="1">
    <source>
        <dbReference type="EMBL" id="OIQ79908.1"/>
    </source>
</evidence>
<proteinExistence type="predicted"/>
<dbReference type="AlphaFoldDB" id="A0A1J5QIV9"/>
<accession>A0A1J5QIV9</accession>
<dbReference type="EMBL" id="MLJW01001139">
    <property type="protein sequence ID" value="OIQ79908.1"/>
    <property type="molecule type" value="Genomic_DNA"/>
</dbReference>
<comment type="caution">
    <text evidence="1">The sequence shown here is derived from an EMBL/GenBank/DDBJ whole genome shotgun (WGS) entry which is preliminary data.</text>
</comment>
<protein>
    <submittedName>
        <fullName evidence="1">Uncharacterized protein</fullName>
    </submittedName>
</protein>
<sequence>MTSGLPLADEPWLPPRDGGRYARWNIDGRVVPRRDLPKVMKGRSFESPNFGDWSRGSHTVTQYREVFQKEIRYGRQSRFEIEARVRDDGVDVVYVLEDVFDSAEHSERELLFALSLAQETFGDANVIASTVTVAQWLDRMHVDWEFIPSGTLDERLREIVRRVRIAPESHRAREVEDRIGRILAMNPTREVVGTSGMCRYVGYQFADDLMVFENAEYGNAIYVMYSDWDTLSKLTKPELLSLGPDRPFDRVVHRGQWEQSVAAYIAAHRQGPDSGNLV</sequence>
<organism evidence="1">
    <name type="scientific">mine drainage metagenome</name>
    <dbReference type="NCBI Taxonomy" id="410659"/>
    <lineage>
        <taxon>unclassified sequences</taxon>
        <taxon>metagenomes</taxon>
        <taxon>ecological metagenomes</taxon>
    </lineage>
</organism>
<reference evidence="1" key="1">
    <citation type="submission" date="2016-10" db="EMBL/GenBank/DDBJ databases">
        <title>Sequence of Gallionella enrichment culture.</title>
        <authorList>
            <person name="Poehlein A."/>
            <person name="Muehling M."/>
            <person name="Daniel R."/>
        </authorList>
    </citation>
    <scope>NUCLEOTIDE SEQUENCE</scope>
</reference>
<name>A0A1J5QIV9_9ZZZZ</name>
<gene>
    <name evidence="1" type="ORF">GALL_383410</name>
</gene>